<protein>
    <submittedName>
        <fullName evidence="1">Uncharacterized protein</fullName>
    </submittedName>
</protein>
<dbReference type="EMBL" id="FNJD01000016">
    <property type="protein sequence ID" value="SDP43545.1"/>
    <property type="molecule type" value="Genomic_DNA"/>
</dbReference>
<gene>
    <name evidence="1" type="ORF">SAMN04488512_11645</name>
</gene>
<organism evidence="1 2">
    <name type="scientific">Sulfitobacter litoralis</name>
    <dbReference type="NCBI Taxonomy" id="335975"/>
    <lineage>
        <taxon>Bacteria</taxon>
        <taxon>Pseudomonadati</taxon>
        <taxon>Pseudomonadota</taxon>
        <taxon>Alphaproteobacteria</taxon>
        <taxon>Rhodobacterales</taxon>
        <taxon>Roseobacteraceae</taxon>
        <taxon>Sulfitobacter</taxon>
    </lineage>
</organism>
<name>A0ABY0SN37_9RHOB</name>
<comment type="caution">
    <text evidence="1">The sequence shown here is derived from an EMBL/GenBank/DDBJ whole genome shotgun (WGS) entry which is preliminary data.</text>
</comment>
<reference evidence="1 2" key="1">
    <citation type="submission" date="2016-10" db="EMBL/GenBank/DDBJ databases">
        <authorList>
            <person name="Varghese N."/>
            <person name="Submissions S."/>
        </authorList>
    </citation>
    <scope>NUCLEOTIDE SEQUENCE [LARGE SCALE GENOMIC DNA]</scope>
    <source>
        <strain evidence="1 2">DSM 17584</strain>
    </source>
</reference>
<evidence type="ECO:0000313" key="2">
    <source>
        <dbReference type="Proteomes" id="UP000198646"/>
    </source>
</evidence>
<accession>A0ABY0SN37</accession>
<sequence>MALPMPLKALQKKQPATKPLSTLFMMTKAGPRDGAGLFAFHANLKGSAPC</sequence>
<keyword evidence="2" id="KW-1185">Reference proteome</keyword>
<proteinExistence type="predicted"/>
<evidence type="ECO:0000313" key="1">
    <source>
        <dbReference type="EMBL" id="SDP43545.1"/>
    </source>
</evidence>
<dbReference type="Proteomes" id="UP000198646">
    <property type="component" value="Unassembled WGS sequence"/>
</dbReference>